<comment type="subcellular location">
    <subcellularLocation>
        <location evidence="1">Mitochondrion inner membrane</location>
        <topology evidence="1">Peripheral membrane protein</topology>
        <orientation evidence="1">Matrix side</orientation>
    </subcellularLocation>
</comment>
<dbReference type="GO" id="GO:0005743">
    <property type="term" value="C:mitochondrial inner membrane"/>
    <property type="evidence" value="ECO:0007669"/>
    <property type="project" value="UniProtKB-SubCell"/>
</dbReference>
<dbReference type="EC" id="1.10.2.2" evidence="9"/>
<dbReference type="GeneID" id="7449566"/>
<dbReference type="GO" id="GO:0045275">
    <property type="term" value="C:respiratory chain complex III"/>
    <property type="evidence" value="ECO:0000318"/>
    <property type="project" value="GO_Central"/>
</dbReference>
<dbReference type="HOGENOM" id="CLU_2125914_0_0_1"/>
<feature type="non-terminal residue" evidence="9">
    <location>
        <position position="1"/>
    </location>
</feature>
<reference evidence="9 10" key="1">
    <citation type="journal article" date="2004" name="Science">
        <title>The genome of the diatom Thalassiosira pseudonana: ecology, evolution, and metabolism.</title>
        <authorList>
            <person name="Armbrust E.V."/>
            <person name="Berges J.A."/>
            <person name="Bowler C."/>
            <person name="Green B.R."/>
            <person name="Martinez D."/>
            <person name="Putnam N.H."/>
            <person name="Zhou S."/>
            <person name="Allen A.E."/>
            <person name="Apt K.E."/>
            <person name="Bechner M."/>
            <person name="Brzezinski M.A."/>
            <person name="Chaal B.K."/>
            <person name="Chiovitti A."/>
            <person name="Davis A.K."/>
            <person name="Demarest M.S."/>
            <person name="Detter J.C."/>
            <person name="Glavina T."/>
            <person name="Goodstein D."/>
            <person name="Hadi M.Z."/>
            <person name="Hellsten U."/>
            <person name="Hildebrand M."/>
            <person name="Jenkins B.D."/>
            <person name="Jurka J."/>
            <person name="Kapitonov V.V."/>
            <person name="Kroger N."/>
            <person name="Lau W.W."/>
            <person name="Lane T.W."/>
            <person name="Larimer F.W."/>
            <person name="Lippmeier J.C."/>
            <person name="Lucas S."/>
            <person name="Medina M."/>
            <person name="Montsant A."/>
            <person name="Obornik M."/>
            <person name="Parker M.S."/>
            <person name="Palenik B."/>
            <person name="Pazour G.J."/>
            <person name="Richardson P.M."/>
            <person name="Rynearson T.A."/>
            <person name="Saito M.A."/>
            <person name="Schwartz D.C."/>
            <person name="Thamatrakoln K."/>
            <person name="Valentin K."/>
            <person name="Vardi A."/>
            <person name="Wilkerson F.P."/>
            <person name="Rokhsar D.S."/>
        </authorList>
    </citation>
    <scope>NUCLEOTIDE SEQUENCE [LARGE SCALE GENOMIC DNA]</scope>
    <source>
        <strain evidence="9 10">CCMP1335</strain>
    </source>
</reference>
<proteinExistence type="inferred from homology"/>
<organism evidence="9 10">
    <name type="scientific">Thalassiosira pseudonana</name>
    <name type="common">Marine diatom</name>
    <name type="synonym">Cyclotella nana</name>
    <dbReference type="NCBI Taxonomy" id="35128"/>
    <lineage>
        <taxon>Eukaryota</taxon>
        <taxon>Sar</taxon>
        <taxon>Stramenopiles</taxon>
        <taxon>Ochrophyta</taxon>
        <taxon>Bacillariophyta</taxon>
        <taxon>Coscinodiscophyceae</taxon>
        <taxon>Thalassiosirophycidae</taxon>
        <taxon>Thalassiosirales</taxon>
        <taxon>Thalassiosiraceae</taxon>
        <taxon>Thalassiosira</taxon>
    </lineage>
</organism>
<keyword evidence="7" id="KW-0496">Mitochondrion</keyword>
<accession>B8BYS9</accession>
<sequence>MKSTSQPFHFSLSSTNKHKMALRMIGDKVMGIMAKQYQAVLGNQLAQYGLRYEDLLNEDEKEVKEALALADPEVQTARTRRLKRAIDLSYKRKSLQDYAPDMDLELFKKEIYVDIEKIRARDQEFAQLNAHNKQ</sequence>
<dbReference type="Gene3D" id="1.10.1090.10">
    <property type="entry name" value="Cytochrome b-c1 complex subunit 7"/>
    <property type="match status" value="1"/>
</dbReference>
<evidence type="ECO:0000256" key="6">
    <source>
        <dbReference type="ARBA" id="ARBA00022982"/>
    </source>
</evidence>
<dbReference type="GO" id="GO:0006122">
    <property type="term" value="P:mitochondrial electron transport, ubiquinol to cytochrome c"/>
    <property type="evidence" value="ECO:0000318"/>
    <property type="project" value="GO_Central"/>
</dbReference>
<dbReference type="RefSeq" id="XP_002288991.1">
    <property type="nucleotide sequence ID" value="XM_002288955.1"/>
</dbReference>
<dbReference type="PANTHER" id="PTHR12022">
    <property type="entry name" value="UBIQUINOL-CYTOCHROME C REDUCTASE COMPLEX 14 KD PROTEIN"/>
    <property type="match status" value="1"/>
</dbReference>
<evidence type="ECO:0000256" key="7">
    <source>
        <dbReference type="ARBA" id="ARBA00023128"/>
    </source>
</evidence>
<keyword evidence="4" id="KW-0679">Respiratory chain</keyword>
<dbReference type="PANTHER" id="PTHR12022:SF0">
    <property type="entry name" value="CYTOCHROME B-C1 COMPLEX SUBUNIT 7"/>
    <property type="match status" value="1"/>
</dbReference>
<dbReference type="STRING" id="35128.B8BYS9"/>
<name>B8BYS9_THAPS</name>
<evidence type="ECO:0000256" key="4">
    <source>
        <dbReference type="ARBA" id="ARBA00022660"/>
    </source>
</evidence>
<evidence type="ECO:0000256" key="8">
    <source>
        <dbReference type="ARBA" id="ARBA00023136"/>
    </source>
</evidence>
<keyword evidence="8" id="KW-0472">Membrane</keyword>
<dbReference type="InterPro" id="IPR003197">
    <property type="entry name" value="QCR7"/>
</dbReference>
<dbReference type="EMBL" id="CM000640">
    <property type="protein sequence ID" value="EED94427.1"/>
    <property type="molecule type" value="Genomic_DNA"/>
</dbReference>
<dbReference type="FunFam" id="1.10.1090.10:FF:000004">
    <property type="entry name" value="Probable cytochrome b-c1 complex subunit 7"/>
    <property type="match status" value="1"/>
</dbReference>
<dbReference type="OMA" id="GHELNKM"/>
<dbReference type="eggNOG" id="ENOG502SE2W">
    <property type="taxonomic scope" value="Eukaryota"/>
</dbReference>
<gene>
    <name evidence="9" type="ORF">THAPSDRAFT_261904</name>
</gene>
<dbReference type="KEGG" id="tps:THAPSDRAFT_261904"/>
<evidence type="ECO:0000256" key="5">
    <source>
        <dbReference type="ARBA" id="ARBA00022792"/>
    </source>
</evidence>
<evidence type="ECO:0000313" key="10">
    <source>
        <dbReference type="Proteomes" id="UP000001449"/>
    </source>
</evidence>
<dbReference type="Pfam" id="PF02271">
    <property type="entry name" value="UCR_14kD"/>
    <property type="match status" value="1"/>
</dbReference>
<protein>
    <submittedName>
        <fullName evidence="9">Ubiquinol-cytochrome-c reductase-like protein</fullName>
        <ecNumber evidence="9">1.10.2.2</ecNumber>
    </submittedName>
</protein>
<dbReference type="SUPFAM" id="SSF81524">
    <property type="entry name" value="14 kDa protein of cytochrome bc1 complex (Ubiquinol-cytochrome c reductase)"/>
    <property type="match status" value="1"/>
</dbReference>
<evidence type="ECO:0000256" key="1">
    <source>
        <dbReference type="ARBA" id="ARBA00004443"/>
    </source>
</evidence>
<evidence type="ECO:0000256" key="3">
    <source>
        <dbReference type="ARBA" id="ARBA00022448"/>
    </source>
</evidence>
<dbReference type="AlphaFoldDB" id="B8BYS9"/>
<keyword evidence="10" id="KW-1185">Reference proteome</keyword>
<keyword evidence="3" id="KW-0813">Transport</keyword>
<keyword evidence="5" id="KW-0999">Mitochondrion inner membrane</keyword>
<dbReference type="Proteomes" id="UP000001449">
    <property type="component" value="Chromosome 3"/>
</dbReference>
<dbReference type="InParanoid" id="B8BYS9"/>
<dbReference type="PaxDb" id="35128-Thaps261904"/>
<keyword evidence="9" id="KW-0560">Oxidoreductase</keyword>
<dbReference type="InterPro" id="IPR036544">
    <property type="entry name" value="QCR7_sf"/>
</dbReference>
<keyword evidence="6" id="KW-0249">Electron transport</keyword>
<evidence type="ECO:0000313" key="9">
    <source>
        <dbReference type="EMBL" id="EED94427.1"/>
    </source>
</evidence>
<reference evidence="9 10" key="2">
    <citation type="journal article" date="2008" name="Nature">
        <title>The Phaeodactylum genome reveals the evolutionary history of diatom genomes.</title>
        <authorList>
            <person name="Bowler C."/>
            <person name="Allen A.E."/>
            <person name="Badger J.H."/>
            <person name="Grimwood J."/>
            <person name="Jabbari K."/>
            <person name="Kuo A."/>
            <person name="Maheswari U."/>
            <person name="Martens C."/>
            <person name="Maumus F."/>
            <person name="Otillar R.P."/>
            <person name="Rayko E."/>
            <person name="Salamov A."/>
            <person name="Vandepoele K."/>
            <person name="Beszteri B."/>
            <person name="Gruber A."/>
            <person name="Heijde M."/>
            <person name="Katinka M."/>
            <person name="Mock T."/>
            <person name="Valentin K."/>
            <person name="Verret F."/>
            <person name="Berges J.A."/>
            <person name="Brownlee C."/>
            <person name="Cadoret J.P."/>
            <person name="Chiovitti A."/>
            <person name="Choi C.J."/>
            <person name="Coesel S."/>
            <person name="De Martino A."/>
            <person name="Detter J.C."/>
            <person name="Durkin C."/>
            <person name="Falciatore A."/>
            <person name="Fournet J."/>
            <person name="Haruta M."/>
            <person name="Huysman M.J."/>
            <person name="Jenkins B.D."/>
            <person name="Jiroutova K."/>
            <person name="Jorgensen R.E."/>
            <person name="Joubert Y."/>
            <person name="Kaplan A."/>
            <person name="Kroger N."/>
            <person name="Kroth P.G."/>
            <person name="La Roche J."/>
            <person name="Lindquist E."/>
            <person name="Lommer M."/>
            <person name="Martin-Jezequel V."/>
            <person name="Lopez P.J."/>
            <person name="Lucas S."/>
            <person name="Mangogna M."/>
            <person name="McGinnis K."/>
            <person name="Medlin L.K."/>
            <person name="Montsant A."/>
            <person name="Oudot-Le Secq M.P."/>
            <person name="Napoli C."/>
            <person name="Obornik M."/>
            <person name="Parker M.S."/>
            <person name="Petit J.L."/>
            <person name="Porcel B.M."/>
            <person name="Poulsen N."/>
            <person name="Robison M."/>
            <person name="Rychlewski L."/>
            <person name="Rynearson T.A."/>
            <person name="Schmutz J."/>
            <person name="Shapiro H."/>
            <person name="Siaut M."/>
            <person name="Stanley M."/>
            <person name="Sussman M.R."/>
            <person name="Taylor A.R."/>
            <person name="Vardi A."/>
            <person name="von Dassow P."/>
            <person name="Vyverman W."/>
            <person name="Willis A."/>
            <person name="Wyrwicz L.S."/>
            <person name="Rokhsar D.S."/>
            <person name="Weissenbach J."/>
            <person name="Armbrust E.V."/>
            <person name="Green B.R."/>
            <person name="Van de Peer Y."/>
            <person name="Grigoriev I.V."/>
        </authorList>
    </citation>
    <scope>NUCLEOTIDE SEQUENCE [LARGE SCALE GENOMIC DNA]</scope>
    <source>
        <strain evidence="9 10">CCMP1335</strain>
    </source>
</reference>
<evidence type="ECO:0000256" key="2">
    <source>
        <dbReference type="ARBA" id="ARBA00008554"/>
    </source>
</evidence>
<dbReference type="GO" id="GO:0016491">
    <property type="term" value="F:oxidoreductase activity"/>
    <property type="evidence" value="ECO:0007669"/>
    <property type="project" value="UniProtKB-KW"/>
</dbReference>
<comment type="similarity">
    <text evidence="2">Belongs to the UQCRB/QCR7 family.</text>
</comment>